<dbReference type="Proteomes" id="UP000218151">
    <property type="component" value="Unassembled WGS sequence"/>
</dbReference>
<evidence type="ECO:0000313" key="3">
    <source>
        <dbReference type="EMBL" id="PAX06358.1"/>
    </source>
</evidence>
<dbReference type="AlphaFoldDB" id="A0A2A2SAS3"/>
<dbReference type="GO" id="GO:0006313">
    <property type="term" value="P:DNA transposition"/>
    <property type="evidence" value="ECO:0007669"/>
    <property type="project" value="InterPro"/>
</dbReference>
<reference evidence="4" key="1">
    <citation type="submission" date="2017-09" db="EMBL/GenBank/DDBJ databases">
        <authorList>
            <person name="Feng G."/>
            <person name="Zhu H."/>
        </authorList>
    </citation>
    <scope>NUCLEOTIDE SEQUENCE [LARGE SCALE GENOMIC DNA]</scope>
    <source>
        <strain evidence="4">1PNM-20</strain>
    </source>
</reference>
<protein>
    <recommendedName>
        <fullName evidence="2">Tn3 transposase DDE domain-containing protein</fullName>
    </recommendedName>
</protein>
<evidence type="ECO:0000256" key="1">
    <source>
        <dbReference type="SAM" id="MobiDB-lite"/>
    </source>
</evidence>
<feature type="domain" description="Tn3 transposase DDE" evidence="2">
    <location>
        <begin position="98"/>
        <end position="155"/>
    </location>
</feature>
<accession>A0A2A2SAS3</accession>
<dbReference type="EMBL" id="NSLI01000008">
    <property type="protein sequence ID" value="PAX06358.1"/>
    <property type="molecule type" value="Genomic_DNA"/>
</dbReference>
<keyword evidence="4" id="KW-1185">Reference proteome</keyword>
<evidence type="ECO:0000259" key="2">
    <source>
        <dbReference type="Pfam" id="PF01526"/>
    </source>
</evidence>
<name>A0A2A2SAS3_9SPHN</name>
<proteinExistence type="predicted"/>
<sequence length="163" mass="18628">MPDLKRPLRLSPSSPARVGYRTFVWTRRGCRSPRSARSRRPRSRRRARRSTPAYRAALLRGRNRRSARLRERAPRQRAGRVVLHPRLVPVRSVAHQGHGGQRGEAPHVLDGLFYHQFGLVIEQHAADTGGIPDHVFGLAPFFSYGFASRMRDLRTSACTFRRA</sequence>
<organism evidence="3 4">
    <name type="scientific">Sphingomonas lenta</name>
    <dbReference type="NCBI Taxonomy" id="1141887"/>
    <lineage>
        <taxon>Bacteria</taxon>
        <taxon>Pseudomonadati</taxon>
        <taxon>Pseudomonadota</taxon>
        <taxon>Alphaproteobacteria</taxon>
        <taxon>Sphingomonadales</taxon>
        <taxon>Sphingomonadaceae</taxon>
        <taxon>Sphingomonas</taxon>
    </lineage>
</organism>
<dbReference type="GO" id="GO:0004803">
    <property type="term" value="F:transposase activity"/>
    <property type="evidence" value="ECO:0007669"/>
    <property type="project" value="InterPro"/>
</dbReference>
<feature type="region of interest" description="Disordered" evidence="1">
    <location>
        <begin position="30"/>
        <end position="51"/>
    </location>
</feature>
<feature type="compositionally biased region" description="Basic residues" evidence="1">
    <location>
        <begin position="30"/>
        <end position="49"/>
    </location>
</feature>
<comment type="caution">
    <text evidence="3">The sequence shown here is derived from an EMBL/GenBank/DDBJ whole genome shotgun (WGS) entry which is preliminary data.</text>
</comment>
<evidence type="ECO:0000313" key="4">
    <source>
        <dbReference type="Proteomes" id="UP000218151"/>
    </source>
</evidence>
<dbReference type="Pfam" id="PF01526">
    <property type="entry name" value="DDE_Tnp_Tn3"/>
    <property type="match status" value="1"/>
</dbReference>
<dbReference type="InterPro" id="IPR002513">
    <property type="entry name" value="Tn3_Tnp_DDE_dom"/>
</dbReference>
<dbReference type="OrthoDB" id="7281829at2"/>
<gene>
    <name evidence="3" type="ORF">CKY28_17935</name>
</gene>